<protein>
    <submittedName>
        <fullName evidence="1">Uncharacterized protein</fullName>
    </submittedName>
</protein>
<accession>A0ABR6WIU2</accession>
<reference evidence="1 2" key="1">
    <citation type="journal article" date="2020" name="mSystems">
        <title>Defining Genomic and Predicted Metabolic Features of the Acetobacterium Genus.</title>
        <authorList>
            <person name="Ross D.E."/>
            <person name="Marshall C.W."/>
            <person name="Gulliver D."/>
            <person name="May H.D."/>
            <person name="Norman R.S."/>
        </authorList>
    </citation>
    <scope>NUCLEOTIDE SEQUENCE [LARGE SCALE GENOMIC DNA]</scope>
    <source>
        <strain evidence="1 2">DSM 9173</strain>
    </source>
</reference>
<evidence type="ECO:0000313" key="2">
    <source>
        <dbReference type="Proteomes" id="UP000653358"/>
    </source>
</evidence>
<keyword evidence="2" id="KW-1185">Reference proteome</keyword>
<name>A0ABR6WIU2_9FIRM</name>
<dbReference type="EMBL" id="WJBB01000004">
    <property type="protein sequence ID" value="MBC3796418.1"/>
    <property type="molecule type" value="Genomic_DNA"/>
</dbReference>
<evidence type="ECO:0000313" key="1">
    <source>
        <dbReference type="EMBL" id="MBC3796418.1"/>
    </source>
</evidence>
<comment type="caution">
    <text evidence="1">The sequence shown here is derived from an EMBL/GenBank/DDBJ whole genome shotgun (WGS) entry which is preliminary data.</text>
</comment>
<dbReference type="Proteomes" id="UP000653358">
    <property type="component" value="Unassembled WGS sequence"/>
</dbReference>
<proteinExistence type="predicted"/>
<sequence length="53" mass="6343">MDEKTKELKQLSDAERDRNYEKINKEIEAWPSWKKEAYNNLFVSNNVGKLNLN</sequence>
<gene>
    <name evidence="1" type="ORF">GH807_05055</name>
</gene>
<dbReference type="RefSeq" id="WP_186843679.1">
    <property type="nucleotide sequence ID" value="NZ_RXYB01000007.1"/>
</dbReference>
<organism evidence="1 2">
    <name type="scientific">Acetobacterium tundrae</name>
    <dbReference type="NCBI Taxonomy" id="132932"/>
    <lineage>
        <taxon>Bacteria</taxon>
        <taxon>Bacillati</taxon>
        <taxon>Bacillota</taxon>
        <taxon>Clostridia</taxon>
        <taxon>Eubacteriales</taxon>
        <taxon>Eubacteriaceae</taxon>
        <taxon>Acetobacterium</taxon>
    </lineage>
</organism>